<gene>
    <name evidence="1" type="ORF">H9Q80_13800</name>
</gene>
<dbReference type="RefSeq" id="WP_117451795.1">
    <property type="nucleotide sequence ID" value="NZ_CP060636.1"/>
</dbReference>
<evidence type="ECO:0000313" key="1">
    <source>
        <dbReference type="EMBL" id="QNM11326.1"/>
    </source>
</evidence>
<dbReference type="Proteomes" id="UP000515856">
    <property type="component" value="Chromosome"/>
</dbReference>
<sequence>MREELLEYIFKHTGEDCLSDLRIPAIFRMHIVFVMKINDDMFPVSEWNQLIAYICKDGIEVCSVDEAKEKLYRWSLGRK</sequence>
<name>A0A7G9GKJ4_9FIRM</name>
<accession>A0A7G9GKJ4</accession>
<keyword evidence="2" id="KW-1185">Reference proteome</keyword>
<evidence type="ECO:0000313" key="2">
    <source>
        <dbReference type="Proteomes" id="UP000515856"/>
    </source>
</evidence>
<organism evidence="1 2">
    <name type="scientific">[Eubacterium] hominis</name>
    <dbReference type="NCBI Taxonomy" id="2764325"/>
    <lineage>
        <taxon>Bacteria</taxon>
        <taxon>Bacillati</taxon>
        <taxon>Bacillota</taxon>
        <taxon>Erysipelotrichia</taxon>
        <taxon>Erysipelotrichales</taxon>
        <taxon>Erysipelotrichaceae</taxon>
        <taxon>Amedibacillus</taxon>
    </lineage>
</organism>
<reference evidence="1 2" key="1">
    <citation type="submission" date="2020-08" db="EMBL/GenBank/DDBJ databases">
        <authorList>
            <person name="Liu C."/>
            <person name="Sun Q."/>
        </authorList>
    </citation>
    <scope>NUCLEOTIDE SEQUENCE [LARGE SCALE GENOMIC DNA]</scope>
    <source>
        <strain evidence="1 2">NSJ-61</strain>
    </source>
</reference>
<dbReference type="EMBL" id="CP060636">
    <property type="protein sequence ID" value="QNM11326.1"/>
    <property type="molecule type" value="Genomic_DNA"/>
</dbReference>
<dbReference type="AlphaFoldDB" id="A0A7G9GKJ4"/>
<proteinExistence type="predicted"/>
<protein>
    <submittedName>
        <fullName evidence="1">Uncharacterized protein</fullName>
    </submittedName>
</protein>
<dbReference type="KEGG" id="ehn:H9Q80_13800"/>